<keyword evidence="2" id="KW-1185">Reference proteome</keyword>
<protein>
    <submittedName>
        <fullName evidence="1">Uncharacterized protein</fullName>
    </submittedName>
</protein>
<proteinExistence type="predicted"/>
<name>A0A917B973_HALAA</name>
<dbReference type="RefSeq" id="WP_188378197.1">
    <property type="nucleotide sequence ID" value="NZ_BMEL01000003.1"/>
</dbReference>
<dbReference type="EMBL" id="BMEL01000003">
    <property type="protein sequence ID" value="GGF28011.1"/>
    <property type="molecule type" value="Genomic_DNA"/>
</dbReference>
<evidence type="ECO:0000313" key="2">
    <source>
        <dbReference type="Proteomes" id="UP000660110"/>
    </source>
</evidence>
<reference evidence="1" key="1">
    <citation type="journal article" date="2014" name="Int. J. Syst. Evol. Microbiol.">
        <title>Complete genome sequence of Corynebacterium casei LMG S-19264T (=DSM 44701T), isolated from a smear-ripened cheese.</title>
        <authorList>
            <consortium name="US DOE Joint Genome Institute (JGI-PGF)"/>
            <person name="Walter F."/>
            <person name="Albersmeier A."/>
            <person name="Kalinowski J."/>
            <person name="Ruckert C."/>
        </authorList>
    </citation>
    <scope>NUCLEOTIDE SEQUENCE</scope>
    <source>
        <strain evidence="1">CGMCC 1.12153</strain>
    </source>
</reference>
<reference evidence="1" key="2">
    <citation type="submission" date="2020-09" db="EMBL/GenBank/DDBJ databases">
        <authorList>
            <person name="Sun Q."/>
            <person name="Zhou Y."/>
        </authorList>
    </citation>
    <scope>NUCLEOTIDE SEQUENCE</scope>
    <source>
        <strain evidence="1">CGMCC 1.12153</strain>
    </source>
</reference>
<dbReference type="Proteomes" id="UP000660110">
    <property type="component" value="Unassembled WGS sequence"/>
</dbReference>
<evidence type="ECO:0000313" key="1">
    <source>
        <dbReference type="EMBL" id="GGF28011.1"/>
    </source>
</evidence>
<comment type="caution">
    <text evidence="1">The sequence shown here is derived from an EMBL/GenBank/DDBJ whole genome shotgun (WGS) entry which is preliminary data.</text>
</comment>
<organism evidence="1 2">
    <name type="scientific">Halobacillus andaensis</name>
    <dbReference type="NCBI Taxonomy" id="1176239"/>
    <lineage>
        <taxon>Bacteria</taxon>
        <taxon>Bacillati</taxon>
        <taxon>Bacillota</taxon>
        <taxon>Bacilli</taxon>
        <taxon>Bacillales</taxon>
        <taxon>Bacillaceae</taxon>
        <taxon>Halobacillus</taxon>
    </lineage>
</organism>
<gene>
    <name evidence="1" type="ORF">GCM10010954_28880</name>
</gene>
<sequence>MDIKWTSLMLPEHVKMVQEIFKNKRSKAATRCAANAQAFALGMALKDLTVMLNYHNGVKYASVRVKVVDMNRCKLSAATIIRGKKK</sequence>
<accession>A0A917B973</accession>
<dbReference type="AlphaFoldDB" id="A0A917B973"/>